<dbReference type="InterPro" id="IPR000905">
    <property type="entry name" value="Gcp-like_dom"/>
</dbReference>
<accession>A0A401ILF0</accession>
<dbReference type="Proteomes" id="UP000287247">
    <property type="component" value="Unassembled WGS sequence"/>
</dbReference>
<dbReference type="NCBIfam" id="TIGR03725">
    <property type="entry name" value="T6A_YeaZ"/>
    <property type="match status" value="1"/>
</dbReference>
<comment type="caution">
    <text evidence="2">The sequence shown here is derived from an EMBL/GenBank/DDBJ whole genome shotgun (WGS) entry which is preliminary data.</text>
</comment>
<dbReference type="Gene3D" id="3.30.420.200">
    <property type="match status" value="1"/>
</dbReference>
<dbReference type="OrthoDB" id="9784166at2"/>
<dbReference type="InterPro" id="IPR022496">
    <property type="entry name" value="T6A_TsaB"/>
</dbReference>
<keyword evidence="3" id="KW-1185">Reference proteome</keyword>
<proteinExistence type="predicted"/>
<dbReference type="SUPFAM" id="SSF53067">
    <property type="entry name" value="Actin-like ATPase domain"/>
    <property type="match status" value="2"/>
</dbReference>
<dbReference type="EMBL" id="BDQK01000015">
    <property type="protein sequence ID" value="GBF82075.1"/>
    <property type="molecule type" value="Genomic_DNA"/>
</dbReference>
<dbReference type="Pfam" id="PF00814">
    <property type="entry name" value="TsaD"/>
    <property type="match status" value="1"/>
</dbReference>
<dbReference type="GO" id="GO:0002949">
    <property type="term" value="P:tRNA threonylcarbamoyladenosine modification"/>
    <property type="evidence" value="ECO:0007669"/>
    <property type="project" value="InterPro"/>
</dbReference>
<sequence length="209" mass="23602">MELYGLALHTTSSQLGLGLSNFLGEITYQTWDIDRELSNYLHLHLQEFIKPKTWQNLEYIVVAKGPGSFTSTRIGVVTARTLAQQLNLPLLGISTLKAFAWSQKDNYSPHGLIPVQMKASQGKLYVAIYQLTSDEKKLITYLEDQVMTPETWQQTLEKSIISHPPAIASEQLGITVQSLLELGYNQWQQGESPHWSEIMPFYGMSVTVN</sequence>
<dbReference type="InterPro" id="IPR043129">
    <property type="entry name" value="ATPase_NBD"/>
</dbReference>
<gene>
    <name evidence="2" type="ORF">AsFPU1_3501</name>
</gene>
<name>A0A401ILF0_APHSA</name>
<dbReference type="AlphaFoldDB" id="A0A401ILF0"/>
<evidence type="ECO:0000313" key="2">
    <source>
        <dbReference type="EMBL" id="GBF82075.1"/>
    </source>
</evidence>
<evidence type="ECO:0000313" key="3">
    <source>
        <dbReference type="Proteomes" id="UP000287247"/>
    </source>
</evidence>
<reference evidence="3" key="1">
    <citation type="submission" date="2017-05" db="EMBL/GenBank/DDBJ databases">
        <title>Physiological properties and genetic analysis related to exopolysaccharide production of fresh-water unicellular cyanobacterium Aphanothece sacrum, Suizenji Nori, that has been cultured as a food source in Japan.</title>
        <authorList>
            <person name="Kanesaki Y."/>
            <person name="Yoshikawa S."/>
            <person name="Ohki K."/>
        </authorList>
    </citation>
    <scope>NUCLEOTIDE SEQUENCE [LARGE SCALE GENOMIC DNA]</scope>
    <source>
        <strain evidence="3">FPU1</strain>
    </source>
</reference>
<protein>
    <submittedName>
        <fullName evidence="2">Peptidase</fullName>
    </submittedName>
</protein>
<organism evidence="2 3">
    <name type="scientific">Aphanothece sacrum FPU1</name>
    <dbReference type="NCBI Taxonomy" id="1920663"/>
    <lineage>
        <taxon>Bacteria</taxon>
        <taxon>Bacillati</taxon>
        <taxon>Cyanobacteriota</taxon>
        <taxon>Cyanophyceae</taxon>
        <taxon>Oscillatoriophycideae</taxon>
        <taxon>Chroococcales</taxon>
        <taxon>Aphanothecaceae</taxon>
        <taxon>Aphanothece</taxon>
    </lineage>
</organism>
<dbReference type="Gene3D" id="3.30.420.40">
    <property type="match status" value="1"/>
</dbReference>
<evidence type="ECO:0000259" key="1">
    <source>
        <dbReference type="Pfam" id="PF00814"/>
    </source>
</evidence>
<feature type="domain" description="Gcp-like" evidence="1">
    <location>
        <begin position="53"/>
        <end position="131"/>
    </location>
</feature>
<dbReference type="RefSeq" id="WP_124974371.1">
    <property type="nucleotide sequence ID" value="NZ_BDQK01000015.1"/>
</dbReference>